<dbReference type="InterPro" id="IPR038591">
    <property type="entry name" value="NolW-like_sf"/>
</dbReference>
<dbReference type="Proteomes" id="UP000198635">
    <property type="component" value="Unassembled WGS sequence"/>
</dbReference>
<dbReference type="PRINTS" id="PR00811">
    <property type="entry name" value="BCTERIALGSPD"/>
</dbReference>
<gene>
    <name evidence="10" type="ORF">SAMN04488082_105149</name>
</gene>
<dbReference type="InterPro" id="IPR051808">
    <property type="entry name" value="Type_IV_pilus_biogenesis"/>
</dbReference>
<evidence type="ECO:0000256" key="1">
    <source>
        <dbReference type="ARBA" id="ARBA00004370"/>
    </source>
</evidence>
<dbReference type="InterPro" id="IPR001775">
    <property type="entry name" value="GspD/PilQ"/>
</dbReference>
<dbReference type="PANTHER" id="PTHR30604:SF1">
    <property type="entry name" value="DNA UTILIZATION PROTEIN HOFQ"/>
    <property type="match status" value="1"/>
</dbReference>
<reference evidence="11" key="1">
    <citation type="submission" date="2016-10" db="EMBL/GenBank/DDBJ databases">
        <authorList>
            <person name="Varghese N."/>
            <person name="Submissions S."/>
        </authorList>
    </citation>
    <scope>NUCLEOTIDE SEQUENCE [LARGE SCALE GENOMIC DNA]</scope>
    <source>
        <strain evidence="11">DSM 5918</strain>
    </source>
</reference>
<comment type="subcellular location">
    <subcellularLocation>
        <location evidence="7">Cell outer membrane</location>
    </subcellularLocation>
    <subcellularLocation>
        <location evidence="1">Membrane</location>
    </subcellularLocation>
</comment>
<evidence type="ECO:0000256" key="7">
    <source>
        <dbReference type="RuleBase" id="RU004004"/>
    </source>
</evidence>
<evidence type="ECO:0000256" key="5">
    <source>
        <dbReference type="ARBA" id="ARBA00023237"/>
    </source>
</evidence>
<name>A0A1I3T9P7_9BACT</name>
<keyword evidence="3 8" id="KW-0732">Signal</keyword>
<dbReference type="Pfam" id="PF03958">
    <property type="entry name" value="Secretin_N"/>
    <property type="match status" value="1"/>
</dbReference>
<dbReference type="NCBIfam" id="TIGR02515">
    <property type="entry name" value="IV_pilus_PilQ"/>
    <property type="match status" value="1"/>
</dbReference>
<evidence type="ECO:0000256" key="2">
    <source>
        <dbReference type="ARBA" id="ARBA00022448"/>
    </source>
</evidence>
<feature type="signal peptide" evidence="8">
    <location>
        <begin position="1"/>
        <end position="23"/>
    </location>
</feature>
<keyword evidence="4" id="KW-0472">Membrane</keyword>
<keyword evidence="5" id="KW-0998">Cell outer membrane</keyword>
<dbReference type="GO" id="GO:0009306">
    <property type="term" value="P:protein secretion"/>
    <property type="evidence" value="ECO:0007669"/>
    <property type="project" value="InterPro"/>
</dbReference>
<dbReference type="InterPro" id="IPR004846">
    <property type="entry name" value="T2SS/T3SS_dom"/>
</dbReference>
<dbReference type="PANTHER" id="PTHR30604">
    <property type="entry name" value="PROTEIN TRANSPORT PROTEIN HOFQ"/>
    <property type="match status" value="1"/>
</dbReference>
<sequence length="693" mass="75734">MKIFRAISGFLFLGCIVVLTSCATHSKPANMDTGSETDVPVQNLPAVVVSEALGKTIIDMPLDANTQIYADHDADKNIKVLFTPPVSDFELPLNVTELVSDIQKEMDGDKVTALNIFLKENSKFLLSKQSETLGRLMLVSDETSTPQLPSNYISSLNFKPKNDSLQVVTYSSLPFEVTPGQDGDFKLTFRKVQFQDTLLKKYDVTKLGSAIDYVTALNGNDGNAYLIFAGAKNPALSVLRKGDETHILIKGKSVKAAMGDVAGTEAPAPGDALAEASSEIQELNTLFPGMKERYTGERISIDLQDADVEHVLRLISEISGYNLILDDDISGKISLKLVDIPWDQALDLVLLQRGLGMVIKGNIMRIASITKLEAERAQLQKAREAAIQAQVSMQNLAPLKTEYMQINYNTAAEFEGKVKTMLTGRGSVSSDPRTNILIVTDTEDTLKRVDSFIKKLDRAERQVMIEARLVYATDEFQRSLGVKWGTTYSTETAANLPNEQWRGNFASTGLNAINTVNGITLGGTIGKYLGEDLFTLDAALQLGEAKNLVKTISSPRILTLNNNRAEIQQGTKLATATESESGGTTTEYEEAVLKISVLPQITPDNKLILDLEISDDSPKSDGRDIDTKQTKTKMMVSDRETIVIGGVQKTTETSGTNQIPGLGDVPGLGWLFKNTYDAKSKAELLIFIQPRIM</sequence>
<accession>A0A1I3T9P7</accession>
<evidence type="ECO:0000256" key="4">
    <source>
        <dbReference type="ARBA" id="ARBA00023136"/>
    </source>
</evidence>
<dbReference type="Gene3D" id="3.30.1370.130">
    <property type="match status" value="1"/>
</dbReference>
<evidence type="ECO:0000256" key="8">
    <source>
        <dbReference type="SAM" id="SignalP"/>
    </source>
</evidence>
<dbReference type="InterPro" id="IPR005644">
    <property type="entry name" value="NolW-like"/>
</dbReference>
<dbReference type="GO" id="GO:0009279">
    <property type="term" value="C:cell outer membrane"/>
    <property type="evidence" value="ECO:0007669"/>
    <property type="project" value="UniProtKB-SubCell"/>
</dbReference>
<evidence type="ECO:0000259" key="9">
    <source>
        <dbReference type="SMART" id="SM00965"/>
    </source>
</evidence>
<feature type="domain" description="Secretin/TonB short N-terminal" evidence="9">
    <location>
        <begin position="321"/>
        <end position="369"/>
    </location>
</feature>
<protein>
    <submittedName>
        <fullName evidence="10">Type IV pilus assembly protein PilQ</fullName>
    </submittedName>
</protein>
<dbReference type="InterPro" id="IPR011662">
    <property type="entry name" value="Secretin/TonB_short_N"/>
</dbReference>
<organism evidence="10 11">
    <name type="scientific">Desulfomicrobium apsheronum</name>
    <dbReference type="NCBI Taxonomy" id="52560"/>
    <lineage>
        <taxon>Bacteria</taxon>
        <taxon>Pseudomonadati</taxon>
        <taxon>Thermodesulfobacteriota</taxon>
        <taxon>Desulfovibrionia</taxon>
        <taxon>Desulfovibrionales</taxon>
        <taxon>Desulfomicrobiaceae</taxon>
        <taxon>Desulfomicrobium</taxon>
    </lineage>
</organism>
<dbReference type="AlphaFoldDB" id="A0A1I3T9P7"/>
<dbReference type="SMART" id="SM00965">
    <property type="entry name" value="STN"/>
    <property type="match status" value="1"/>
</dbReference>
<dbReference type="OrthoDB" id="9775455at2"/>
<dbReference type="Pfam" id="PF00263">
    <property type="entry name" value="Secretin"/>
    <property type="match status" value="1"/>
</dbReference>
<dbReference type="PROSITE" id="PS51257">
    <property type="entry name" value="PROKAR_LIPOPROTEIN"/>
    <property type="match status" value="1"/>
</dbReference>
<dbReference type="InterPro" id="IPR013355">
    <property type="entry name" value="Pilus_4_PilQ"/>
</dbReference>
<dbReference type="EMBL" id="FORX01000005">
    <property type="protein sequence ID" value="SFJ67804.1"/>
    <property type="molecule type" value="Genomic_DNA"/>
</dbReference>
<dbReference type="Gene3D" id="3.30.1370.120">
    <property type="match status" value="1"/>
</dbReference>
<dbReference type="STRING" id="52560.SAMN04488082_105149"/>
<keyword evidence="2 7" id="KW-0813">Transport</keyword>
<feature type="chain" id="PRO_5011658811" evidence="8">
    <location>
        <begin position="24"/>
        <end position="693"/>
    </location>
</feature>
<comment type="similarity">
    <text evidence="6">Belongs to the bacterial secretin family.</text>
</comment>
<evidence type="ECO:0000313" key="11">
    <source>
        <dbReference type="Proteomes" id="UP000198635"/>
    </source>
</evidence>
<keyword evidence="11" id="KW-1185">Reference proteome</keyword>
<evidence type="ECO:0000256" key="6">
    <source>
        <dbReference type="RuleBase" id="RU004003"/>
    </source>
</evidence>
<evidence type="ECO:0000313" key="10">
    <source>
        <dbReference type="EMBL" id="SFJ67804.1"/>
    </source>
</evidence>
<dbReference type="Pfam" id="PF07660">
    <property type="entry name" value="STN"/>
    <property type="match status" value="1"/>
</dbReference>
<dbReference type="RefSeq" id="WP_092373637.1">
    <property type="nucleotide sequence ID" value="NZ_FORX01000005.1"/>
</dbReference>
<evidence type="ECO:0000256" key="3">
    <source>
        <dbReference type="ARBA" id="ARBA00022729"/>
    </source>
</evidence>
<proteinExistence type="inferred from homology"/>